<dbReference type="AlphaFoldDB" id="A0A0H3ZW62"/>
<sequence length="195" mass="22328">MNNANLINQSSGDTEYYTPLEWVEPARQVMGSIELDPASSHIANQTVKAERFFTIDDDGLSRPWTAQTLWMNHPFHRGEKACPADHTKCKKITCIKRGYHIDKDIPSNNDWINKFIAEYEAGHFKEAICITFGNTSEAWFRKLLPHLQCFPNGRVHYRKPDGTINRNVTKGSVLTYLGDRPKAFKKVFSRLGTVK</sequence>
<organism evidence="1">
    <name type="scientific">Enterovibrio sp. FF_113</name>
    <dbReference type="NCBI Taxonomy" id="1660266"/>
    <lineage>
        <taxon>Bacteria</taxon>
        <taxon>Pseudomonadati</taxon>
        <taxon>Pseudomonadota</taxon>
        <taxon>Gammaproteobacteria</taxon>
        <taxon>Vibrionales</taxon>
        <taxon>Vibrionaceae</taxon>
        <taxon>Enterovibrio</taxon>
    </lineage>
</organism>
<dbReference type="GO" id="GO:0008168">
    <property type="term" value="F:methyltransferase activity"/>
    <property type="evidence" value="ECO:0007669"/>
    <property type="project" value="UniProtKB-KW"/>
</dbReference>
<name>A0A0H3ZW62_9GAMM</name>
<keyword evidence="1" id="KW-0808">Transferase</keyword>
<dbReference type="GO" id="GO:0032259">
    <property type="term" value="P:methylation"/>
    <property type="evidence" value="ECO:0007669"/>
    <property type="project" value="UniProtKB-KW"/>
</dbReference>
<dbReference type="EMBL" id="KP795616">
    <property type="protein sequence ID" value="AKN38817.1"/>
    <property type="molecule type" value="Genomic_DNA"/>
</dbReference>
<keyword evidence="1" id="KW-0489">Methyltransferase</keyword>
<protein>
    <submittedName>
        <fullName evidence="1">Modification methylase Bsp6I</fullName>
    </submittedName>
</protein>
<reference evidence="1" key="1">
    <citation type="journal article" date="2015" name="MBio">
        <title>Eco-Evolutionary Dynamics of Episomes among Ecologically Cohesive Bacterial Populations.</title>
        <authorList>
            <person name="Xue H."/>
            <person name="Cordero O.X."/>
            <person name="Camas F.M."/>
            <person name="Trimble W."/>
            <person name="Meyer F."/>
            <person name="Guglielmini J."/>
            <person name="Rocha E.P."/>
            <person name="Polz M.F."/>
        </authorList>
    </citation>
    <scope>NUCLEOTIDE SEQUENCE</scope>
    <source>
        <strain evidence="1">FF_113</strain>
    </source>
</reference>
<proteinExistence type="predicted"/>
<accession>A0A0H3ZW62</accession>
<evidence type="ECO:0000313" key="1">
    <source>
        <dbReference type="EMBL" id="AKN38817.1"/>
    </source>
</evidence>